<sequence>MIIDGKKFTEIQDSNKSVVTFQRKVFENLKPLMDSFDSGVIHDVSFDDEDIMRKMYTEPMTFSKNKDGYMISFILTDVPQKDIEANNFKEVRPLVNDVLQAASADVVKKYVSFLNQWTPGEKYKKGLRIGYSGTPYVVESDHTAQEGQTPDKTPLLYDDLTKEKKAERWDEKHTYNMGDLAIARGIVFISKIDNNKGNEPGFGNAWDYYKN</sequence>
<dbReference type="GO" id="GO:0030246">
    <property type="term" value="F:carbohydrate binding"/>
    <property type="evidence" value="ECO:0007669"/>
    <property type="project" value="InterPro"/>
</dbReference>
<protein>
    <submittedName>
        <fullName evidence="1">ChiA1-BD-binding domain protein</fullName>
    </submittedName>
</protein>
<name>A0A8S5NEV4_9CAUD</name>
<evidence type="ECO:0000313" key="1">
    <source>
        <dbReference type="EMBL" id="DAD92895.1"/>
    </source>
</evidence>
<dbReference type="Gene3D" id="2.10.10.90">
    <property type="match status" value="1"/>
</dbReference>
<dbReference type="InterPro" id="IPR036573">
    <property type="entry name" value="CBM_sf_5/12"/>
</dbReference>
<dbReference type="SUPFAM" id="SSF51055">
    <property type="entry name" value="Carbohydrate binding domain"/>
    <property type="match status" value="1"/>
</dbReference>
<dbReference type="GO" id="GO:0005576">
    <property type="term" value="C:extracellular region"/>
    <property type="evidence" value="ECO:0007669"/>
    <property type="project" value="InterPro"/>
</dbReference>
<reference evidence="1" key="1">
    <citation type="journal article" date="2021" name="Proc. Natl. Acad. Sci. U.S.A.">
        <title>A Catalog of Tens of Thousands of Viruses from Human Metagenomes Reveals Hidden Associations with Chronic Diseases.</title>
        <authorList>
            <person name="Tisza M.J."/>
            <person name="Buck C.B."/>
        </authorList>
    </citation>
    <scope>NUCLEOTIDE SEQUENCE</scope>
    <source>
        <strain evidence="1">CtxzZ3</strain>
    </source>
</reference>
<dbReference type="GO" id="GO:0004553">
    <property type="term" value="F:hydrolase activity, hydrolyzing O-glycosyl compounds"/>
    <property type="evidence" value="ECO:0007669"/>
    <property type="project" value="InterPro"/>
</dbReference>
<proteinExistence type="predicted"/>
<accession>A0A8S5NEV4</accession>
<dbReference type="GO" id="GO:0005975">
    <property type="term" value="P:carbohydrate metabolic process"/>
    <property type="evidence" value="ECO:0007669"/>
    <property type="project" value="InterPro"/>
</dbReference>
<organism evidence="1">
    <name type="scientific">Siphoviridae sp. ctxzZ3</name>
    <dbReference type="NCBI Taxonomy" id="2826523"/>
    <lineage>
        <taxon>Viruses</taxon>
        <taxon>Duplodnaviria</taxon>
        <taxon>Heunggongvirae</taxon>
        <taxon>Uroviricota</taxon>
        <taxon>Caudoviricetes</taxon>
    </lineage>
</organism>
<dbReference type="EMBL" id="BK015148">
    <property type="protein sequence ID" value="DAD92895.1"/>
    <property type="molecule type" value="Genomic_DNA"/>
</dbReference>